<dbReference type="SUPFAM" id="SSF54001">
    <property type="entry name" value="Cysteine proteinases"/>
    <property type="match status" value="1"/>
</dbReference>
<evidence type="ECO:0008006" key="2">
    <source>
        <dbReference type="Google" id="ProtNLM"/>
    </source>
</evidence>
<comment type="caution">
    <text evidence="1">The sequence shown here is derived from an EMBL/GenBank/DDBJ whole genome shotgun (WGS) entry which is preliminary data.</text>
</comment>
<dbReference type="EMBL" id="LAZR01018905">
    <property type="protein sequence ID" value="KKL94514.1"/>
    <property type="molecule type" value="Genomic_DNA"/>
</dbReference>
<dbReference type="AlphaFoldDB" id="A0A0F9G6Q5"/>
<dbReference type="InterPro" id="IPR038765">
    <property type="entry name" value="Papain-like_cys_pep_sf"/>
</dbReference>
<accession>A0A0F9G6Q5</accession>
<proteinExistence type="predicted"/>
<organism evidence="1">
    <name type="scientific">marine sediment metagenome</name>
    <dbReference type="NCBI Taxonomy" id="412755"/>
    <lineage>
        <taxon>unclassified sequences</taxon>
        <taxon>metagenomes</taxon>
        <taxon>ecological metagenomes</taxon>
    </lineage>
</organism>
<sequence length="180" mass="20513">MIEYQFKSGDIIAFSGRNFLSDIINVGTYGIPRWSISHVGIVATGRTGSINWLFEALSIGLKGRNIREVIEEYNGRIWVYPLYRKLYSFEGTRLFESLRDVVDIPYDKEGAGRSAGFLFSSIQALFRGQDLSTFFCSELIANKLSEIGIHPVTNASKWNPNRLVRDLRNDRVVCKPIRLK</sequence>
<gene>
    <name evidence="1" type="ORF">LCGC14_1863870</name>
</gene>
<reference evidence="1" key="1">
    <citation type="journal article" date="2015" name="Nature">
        <title>Complex archaea that bridge the gap between prokaryotes and eukaryotes.</title>
        <authorList>
            <person name="Spang A."/>
            <person name="Saw J.H."/>
            <person name="Jorgensen S.L."/>
            <person name="Zaremba-Niedzwiedzka K."/>
            <person name="Martijn J."/>
            <person name="Lind A.E."/>
            <person name="van Eijk R."/>
            <person name="Schleper C."/>
            <person name="Guy L."/>
            <person name="Ettema T.J."/>
        </authorList>
    </citation>
    <scope>NUCLEOTIDE SEQUENCE</scope>
</reference>
<name>A0A0F9G6Q5_9ZZZZ</name>
<evidence type="ECO:0000313" key="1">
    <source>
        <dbReference type="EMBL" id="KKL94514.1"/>
    </source>
</evidence>
<dbReference type="Gene3D" id="3.90.1720.10">
    <property type="entry name" value="endopeptidase domain like (from Nostoc punctiforme)"/>
    <property type="match status" value="1"/>
</dbReference>
<protein>
    <recommendedName>
        <fullName evidence="2">Permuted papain-like amidase enzyme, YaeF/YiiX, C92 family</fullName>
    </recommendedName>
</protein>